<evidence type="ECO:0000256" key="7">
    <source>
        <dbReference type="ARBA" id="ARBA00022824"/>
    </source>
</evidence>
<proteinExistence type="inferred from homology"/>
<keyword evidence="10" id="KW-0456">Lyase</keyword>
<evidence type="ECO:0000256" key="10">
    <source>
        <dbReference type="ARBA" id="ARBA00023239"/>
    </source>
</evidence>
<feature type="transmembrane region" description="Helical" evidence="22">
    <location>
        <begin position="94"/>
        <end position="122"/>
    </location>
</feature>
<evidence type="ECO:0000256" key="20">
    <source>
        <dbReference type="ARBA" id="ARBA00046493"/>
    </source>
</evidence>
<sequence length="192" mass="21219">MVVCVRKPVASKRQVEKTVSALRHAGPDSAHCRSNGVGCFRARVSLCSGLECLASLPTFWDGSQKPHIHTHRLLVPACFQVHRTLPYRANCSEYFPLFITILWVSGLFFSQGLSSICGLLYLYGRFKYFRGYAKSAHGRLAPLYFSAKVLWVLIGFSGLGILSFVCRFYLGLDLMQMASSALGLTEDGEGGL</sequence>
<evidence type="ECO:0000256" key="1">
    <source>
        <dbReference type="ARBA" id="ARBA00004477"/>
    </source>
</evidence>
<comment type="subcellular location">
    <subcellularLocation>
        <location evidence="1">Endoplasmic reticulum membrane</location>
        <topology evidence="1">Multi-pass membrane protein</topology>
    </subcellularLocation>
    <subcellularLocation>
        <location evidence="13">Nucleus outer membrane</location>
        <topology evidence="13">Multi-pass membrane protein</topology>
    </subcellularLocation>
</comment>
<keyword evidence="9 22" id="KW-0472">Membrane</keyword>
<name>A0AAY5JZE2_ESOLU</name>
<evidence type="ECO:0000256" key="11">
    <source>
        <dbReference type="ARBA" id="ARBA00023242"/>
    </source>
</evidence>
<dbReference type="EC" id="4.4.1.20" evidence="15"/>
<dbReference type="GO" id="GO:0005640">
    <property type="term" value="C:nuclear outer membrane"/>
    <property type="evidence" value="ECO:0007669"/>
    <property type="project" value="UniProtKB-SubCell"/>
</dbReference>
<dbReference type="Gene3D" id="1.20.120.550">
    <property type="entry name" value="Membrane associated eicosanoid/glutathione metabolism-like domain"/>
    <property type="match status" value="1"/>
</dbReference>
<evidence type="ECO:0000256" key="13">
    <source>
        <dbReference type="ARBA" id="ARBA00037823"/>
    </source>
</evidence>
<keyword evidence="6" id="KW-0434">Leukotriene biosynthesis</keyword>
<dbReference type="GO" id="GO:0004464">
    <property type="term" value="F:leukotriene-C4 synthase activity"/>
    <property type="evidence" value="ECO:0007669"/>
    <property type="project" value="UniProtKB-EC"/>
</dbReference>
<dbReference type="AlphaFoldDB" id="A0AAY5JZE2"/>
<dbReference type="InterPro" id="IPR001129">
    <property type="entry name" value="Membr-assoc_MAPEG"/>
</dbReference>
<feature type="transmembrane region" description="Helical" evidence="22">
    <location>
        <begin position="143"/>
        <end position="170"/>
    </location>
</feature>
<keyword evidence="4" id="KW-0808">Transferase</keyword>
<evidence type="ECO:0000256" key="22">
    <source>
        <dbReference type="SAM" id="Phobius"/>
    </source>
</evidence>
<comment type="catalytic activity">
    <reaction evidence="12">
        <text>(13S,14S)-epoxy-(4Z,7Z,9E,11E,16Z,19Z)-docosahexaenoate + glutathione = (13R)-S-glutathionyl-(14S)-hydroxy-(4Z,7Z,9E,11E,16Z,19Z)-docosahexaenoate</text>
        <dbReference type="Rhea" id="RHEA:53508"/>
        <dbReference type="ChEBI" id="CHEBI:57925"/>
        <dbReference type="ChEBI" id="CHEBI:131958"/>
        <dbReference type="ChEBI" id="CHEBI:137407"/>
    </reaction>
    <physiologicalReaction direction="left-to-right" evidence="12">
        <dbReference type="Rhea" id="RHEA:53509"/>
    </physiologicalReaction>
</comment>
<evidence type="ECO:0000256" key="19">
    <source>
        <dbReference type="ARBA" id="ARBA00045217"/>
    </source>
</evidence>
<keyword evidence="8 22" id="KW-1133">Transmembrane helix</keyword>
<reference evidence="23" key="2">
    <citation type="submission" date="2025-08" db="UniProtKB">
        <authorList>
            <consortium name="Ensembl"/>
        </authorList>
    </citation>
    <scope>IDENTIFICATION</scope>
</reference>
<dbReference type="SUPFAM" id="SSF161084">
    <property type="entry name" value="MAPEG domain-like"/>
    <property type="match status" value="1"/>
</dbReference>
<dbReference type="Pfam" id="PF01124">
    <property type="entry name" value="MAPEG"/>
    <property type="match status" value="1"/>
</dbReference>
<dbReference type="PRINTS" id="PR00488">
    <property type="entry name" value="5LPOXGNASEAP"/>
</dbReference>
<reference evidence="23 24" key="1">
    <citation type="submission" date="2020-02" db="EMBL/GenBank/DDBJ databases">
        <title>Esox lucius (northern pike) genome, fEsoLuc1, primary haplotype.</title>
        <authorList>
            <person name="Myers G."/>
            <person name="Karagic N."/>
            <person name="Meyer A."/>
            <person name="Pippel M."/>
            <person name="Reichard M."/>
            <person name="Winkler S."/>
            <person name="Tracey A."/>
            <person name="Sims Y."/>
            <person name="Howe K."/>
            <person name="Rhie A."/>
            <person name="Formenti G."/>
            <person name="Durbin R."/>
            <person name="Fedrigo O."/>
            <person name="Jarvis E.D."/>
        </authorList>
    </citation>
    <scope>NUCLEOTIDE SEQUENCE [LARGE SCALE GENOMIC DNA]</scope>
</reference>
<keyword evidence="7" id="KW-0256">Endoplasmic reticulum</keyword>
<evidence type="ECO:0000256" key="9">
    <source>
        <dbReference type="ARBA" id="ARBA00023136"/>
    </source>
</evidence>
<comment type="catalytic activity">
    <reaction evidence="21">
        <text>leukotriene C4 = leukotriene A4 + glutathione</text>
        <dbReference type="Rhea" id="RHEA:17617"/>
        <dbReference type="ChEBI" id="CHEBI:57463"/>
        <dbReference type="ChEBI" id="CHEBI:57925"/>
        <dbReference type="ChEBI" id="CHEBI:57973"/>
        <dbReference type="EC" id="4.4.1.20"/>
    </reaction>
    <physiologicalReaction direction="right-to-left" evidence="21">
        <dbReference type="Rhea" id="RHEA:17619"/>
    </physiologicalReaction>
</comment>
<dbReference type="GO" id="GO:0005789">
    <property type="term" value="C:endoplasmic reticulum membrane"/>
    <property type="evidence" value="ECO:0007669"/>
    <property type="project" value="UniProtKB-SubCell"/>
</dbReference>
<dbReference type="PANTHER" id="PTHR10250:SF4">
    <property type="entry name" value="LEUKOTRIENE C4 SYNTHASE"/>
    <property type="match status" value="1"/>
</dbReference>
<dbReference type="GO" id="GO:0019370">
    <property type="term" value="P:leukotriene biosynthetic process"/>
    <property type="evidence" value="ECO:0007669"/>
    <property type="project" value="UniProtKB-KW"/>
</dbReference>
<reference evidence="23" key="3">
    <citation type="submission" date="2025-09" db="UniProtKB">
        <authorList>
            <consortium name="Ensembl"/>
        </authorList>
    </citation>
    <scope>IDENTIFICATION</scope>
</reference>
<dbReference type="PANTHER" id="PTHR10250">
    <property type="entry name" value="MICROSOMAL GLUTATHIONE S-TRANSFERASE"/>
    <property type="match status" value="1"/>
</dbReference>
<accession>A0AAY5JZE2</accession>
<evidence type="ECO:0000256" key="6">
    <source>
        <dbReference type="ARBA" id="ARBA00022751"/>
    </source>
</evidence>
<dbReference type="InterPro" id="IPR050997">
    <property type="entry name" value="MAPEG"/>
</dbReference>
<evidence type="ECO:0000256" key="2">
    <source>
        <dbReference type="ARBA" id="ARBA00010459"/>
    </source>
</evidence>
<dbReference type="Proteomes" id="UP000265140">
    <property type="component" value="Chromosome 4"/>
</dbReference>
<comment type="pathway">
    <text evidence="14">Lipid metabolism; leukotriene C4 biosynthesis.</text>
</comment>
<evidence type="ECO:0000256" key="8">
    <source>
        <dbReference type="ARBA" id="ARBA00022989"/>
    </source>
</evidence>
<evidence type="ECO:0000256" key="17">
    <source>
        <dbReference type="ARBA" id="ARBA00041224"/>
    </source>
</evidence>
<evidence type="ECO:0000256" key="3">
    <source>
        <dbReference type="ARBA" id="ARBA00022553"/>
    </source>
</evidence>
<organism evidence="23 24">
    <name type="scientific">Esox lucius</name>
    <name type="common">Northern pike</name>
    <dbReference type="NCBI Taxonomy" id="8010"/>
    <lineage>
        <taxon>Eukaryota</taxon>
        <taxon>Metazoa</taxon>
        <taxon>Chordata</taxon>
        <taxon>Craniata</taxon>
        <taxon>Vertebrata</taxon>
        <taxon>Euteleostomi</taxon>
        <taxon>Actinopterygii</taxon>
        <taxon>Neopterygii</taxon>
        <taxon>Teleostei</taxon>
        <taxon>Protacanthopterygii</taxon>
        <taxon>Esociformes</taxon>
        <taxon>Esocidae</taxon>
        <taxon>Esox</taxon>
    </lineage>
</organism>
<dbReference type="GeneTree" id="ENSGT00940000160738"/>
<comment type="subunit">
    <text evidence="20">Homotrimer. Interacts with ALOX5AP and ALOX5.</text>
</comment>
<evidence type="ECO:0000256" key="5">
    <source>
        <dbReference type="ARBA" id="ARBA00022692"/>
    </source>
</evidence>
<evidence type="ECO:0000313" key="24">
    <source>
        <dbReference type="Proteomes" id="UP000265140"/>
    </source>
</evidence>
<protein>
    <recommendedName>
        <fullName evidence="16">Leukotriene C4 synthase</fullName>
        <ecNumber evidence="15">4.4.1.20</ecNumber>
    </recommendedName>
    <alternativeName>
        <fullName evidence="18">Glutathione S-transferase LTC4</fullName>
    </alternativeName>
    <alternativeName>
        <fullName evidence="17">Leukotriene-C(4) synthase</fullName>
    </alternativeName>
</protein>
<evidence type="ECO:0000256" key="21">
    <source>
        <dbReference type="ARBA" id="ARBA00049298"/>
    </source>
</evidence>
<comment type="function">
    <text evidence="19">Catalyzes the conjugation of leukotriene A4 with reduced glutathione (GSH) to form leukotriene C4 with high specificity. Can also catalyze the transfer of a glutathionyl group from glutathione (GSH) to 13(S),14(S)-epoxy-docosahexaenoic acid to form maresin conjugate in tissue regeneration 1 (MCTR1), a bioactive lipid mediator that possess potent anti-inflammatory and proresolving actions.</text>
</comment>
<evidence type="ECO:0000256" key="15">
    <source>
        <dbReference type="ARBA" id="ARBA00039056"/>
    </source>
</evidence>
<dbReference type="GO" id="GO:0008047">
    <property type="term" value="F:enzyme activator activity"/>
    <property type="evidence" value="ECO:0007669"/>
    <property type="project" value="InterPro"/>
</dbReference>
<gene>
    <name evidence="23" type="primary">EMP3</name>
</gene>
<keyword evidence="3" id="KW-0597">Phosphoprotein</keyword>
<evidence type="ECO:0000256" key="14">
    <source>
        <dbReference type="ARBA" id="ARBA00037884"/>
    </source>
</evidence>
<keyword evidence="5 22" id="KW-0812">Transmembrane</keyword>
<evidence type="ECO:0000256" key="4">
    <source>
        <dbReference type="ARBA" id="ARBA00022679"/>
    </source>
</evidence>
<keyword evidence="24" id="KW-1185">Reference proteome</keyword>
<evidence type="ECO:0000256" key="16">
    <source>
        <dbReference type="ARBA" id="ARBA00039419"/>
    </source>
</evidence>
<dbReference type="GO" id="GO:0004602">
    <property type="term" value="F:glutathione peroxidase activity"/>
    <property type="evidence" value="ECO:0007669"/>
    <property type="project" value="TreeGrafter"/>
</dbReference>
<dbReference type="GO" id="GO:0004364">
    <property type="term" value="F:glutathione transferase activity"/>
    <property type="evidence" value="ECO:0007669"/>
    <property type="project" value="TreeGrafter"/>
</dbReference>
<dbReference type="InterPro" id="IPR023352">
    <property type="entry name" value="MAPEG-like_dom_sf"/>
</dbReference>
<dbReference type="Ensembl" id="ENSELUT00000093951.1">
    <property type="protein sequence ID" value="ENSELUP00000081160.1"/>
    <property type="gene ID" value="ENSELUG00000037716.1"/>
</dbReference>
<keyword evidence="11" id="KW-0539">Nucleus</keyword>
<evidence type="ECO:0000256" key="18">
    <source>
        <dbReference type="ARBA" id="ARBA00041943"/>
    </source>
</evidence>
<evidence type="ECO:0000313" key="23">
    <source>
        <dbReference type="Ensembl" id="ENSELUP00000081160.1"/>
    </source>
</evidence>
<dbReference type="InterPro" id="IPR001446">
    <property type="entry name" value="5_LipOase_AP"/>
</dbReference>
<comment type="similarity">
    <text evidence="2">Belongs to the MAPEG family.</text>
</comment>
<evidence type="ECO:0000256" key="12">
    <source>
        <dbReference type="ARBA" id="ARBA00036460"/>
    </source>
</evidence>